<dbReference type="EMBL" id="MCBS01023039">
    <property type="protein sequence ID" value="RKF76005.1"/>
    <property type="molecule type" value="Genomic_DNA"/>
</dbReference>
<dbReference type="AlphaFoldDB" id="A0A420INE8"/>
<protein>
    <submittedName>
        <fullName evidence="1">Uncharacterized protein</fullName>
    </submittedName>
</protein>
<proteinExistence type="predicted"/>
<name>A0A420INE8_9PEZI</name>
<reference evidence="1 2" key="1">
    <citation type="journal article" date="2018" name="BMC Genomics">
        <title>Comparative genome analyses reveal sequence features reflecting distinct modes of host-adaptation between dicot and monocot powdery mildew.</title>
        <authorList>
            <person name="Wu Y."/>
            <person name="Ma X."/>
            <person name="Pan Z."/>
            <person name="Kale S.D."/>
            <person name="Song Y."/>
            <person name="King H."/>
            <person name="Zhang Q."/>
            <person name="Presley C."/>
            <person name="Deng X."/>
            <person name="Wei C.I."/>
            <person name="Xiao S."/>
        </authorList>
    </citation>
    <scope>NUCLEOTIDE SEQUENCE [LARGE SCALE GENOMIC DNA]</scope>
    <source>
        <strain evidence="1">UMSG1</strain>
    </source>
</reference>
<gene>
    <name evidence="1" type="ORF">GcM1_230055</name>
</gene>
<organism evidence="1 2">
    <name type="scientific">Golovinomyces cichoracearum</name>
    <dbReference type="NCBI Taxonomy" id="62708"/>
    <lineage>
        <taxon>Eukaryota</taxon>
        <taxon>Fungi</taxon>
        <taxon>Dikarya</taxon>
        <taxon>Ascomycota</taxon>
        <taxon>Pezizomycotina</taxon>
        <taxon>Leotiomycetes</taxon>
        <taxon>Erysiphales</taxon>
        <taxon>Erysiphaceae</taxon>
        <taxon>Golovinomyces</taxon>
    </lineage>
</organism>
<accession>A0A420INE8</accession>
<sequence length="31" mass="3604">MCESPLRVPDTSGKNRLSIHIRPLLSNFERH</sequence>
<dbReference type="Proteomes" id="UP000285326">
    <property type="component" value="Unassembled WGS sequence"/>
</dbReference>
<evidence type="ECO:0000313" key="1">
    <source>
        <dbReference type="EMBL" id="RKF76005.1"/>
    </source>
</evidence>
<evidence type="ECO:0000313" key="2">
    <source>
        <dbReference type="Proteomes" id="UP000285326"/>
    </source>
</evidence>
<comment type="caution">
    <text evidence="1">The sequence shown here is derived from an EMBL/GenBank/DDBJ whole genome shotgun (WGS) entry which is preliminary data.</text>
</comment>